<dbReference type="AlphaFoldDB" id="A0A6I6EXT0"/>
<keyword evidence="4 7" id="KW-0808">Transferase</keyword>
<evidence type="ECO:0000256" key="6">
    <source>
        <dbReference type="ARBA" id="ARBA00023315"/>
    </source>
</evidence>
<dbReference type="HAMAP" id="MF_00985">
    <property type="entry name" value="2am3keto_CoA_ligase"/>
    <property type="match status" value="1"/>
</dbReference>
<gene>
    <name evidence="7 9" type="primary">kbl</name>
    <name evidence="9" type="ORF">GN242_20640</name>
</gene>
<feature type="binding site" description="in other chain" evidence="7">
    <location>
        <position position="185"/>
    </location>
    <ligand>
        <name>pyridoxal 5'-phosphate</name>
        <dbReference type="ChEBI" id="CHEBI:597326"/>
        <note>ligand shared between dimeric partners</note>
    </ligand>
</feature>
<organism evidence="9 10">
    <name type="scientific">Erwinia sorbitola</name>
    <dbReference type="NCBI Taxonomy" id="2681984"/>
    <lineage>
        <taxon>Bacteria</taxon>
        <taxon>Pseudomonadati</taxon>
        <taxon>Pseudomonadota</taxon>
        <taxon>Gammaproteobacteria</taxon>
        <taxon>Enterobacterales</taxon>
        <taxon>Erwiniaceae</taxon>
        <taxon>Erwinia</taxon>
    </lineage>
</organism>
<evidence type="ECO:0000256" key="5">
    <source>
        <dbReference type="ARBA" id="ARBA00022898"/>
    </source>
</evidence>
<dbReference type="Gene3D" id="3.90.1150.10">
    <property type="entry name" value="Aspartate Aminotransferase, domain 1"/>
    <property type="match status" value="1"/>
</dbReference>
<dbReference type="InterPro" id="IPR015424">
    <property type="entry name" value="PyrdxlP-dep_Trfase"/>
</dbReference>
<reference evidence="9 10" key="1">
    <citation type="submission" date="2019-12" db="EMBL/GenBank/DDBJ databases">
        <title>Erwinia sp. nov., isolated from droppings of birds in the Qinghai-Tiebt plateau of China.</title>
        <authorList>
            <person name="Ge Y."/>
        </authorList>
    </citation>
    <scope>NUCLEOTIDE SEQUENCE [LARGE SCALE GENOMIC DNA]</scope>
    <source>
        <strain evidence="9 10">J780</strain>
    </source>
</reference>
<dbReference type="PANTHER" id="PTHR13693">
    <property type="entry name" value="CLASS II AMINOTRANSFERASE/8-AMINO-7-OXONONANOATE SYNTHASE"/>
    <property type="match status" value="1"/>
</dbReference>
<name>A0A6I6EXT0_9GAMM</name>
<dbReference type="NCBIfam" id="TIGR01822">
    <property type="entry name" value="2am3keto_CoA"/>
    <property type="match status" value="1"/>
</dbReference>
<dbReference type="RefSeq" id="WP_156288131.1">
    <property type="nucleotide sequence ID" value="NZ_CP046509.1"/>
</dbReference>
<proteinExistence type="inferred from homology"/>
<evidence type="ECO:0000256" key="2">
    <source>
        <dbReference type="ARBA" id="ARBA00005029"/>
    </source>
</evidence>
<dbReference type="EC" id="2.3.1.29" evidence="7"/>
<dbReference type="InterPro" id="IPR050087">
    <property type="entry name" value="AON_synthase_class-II"/>
</dbReference>
<dbReference type="KEGG" id="erwi:GN242_20640"/>
<keyword evidence="6 7" id="KW-0012">Acyltransferase</keyword>
<dbReference type="GO" id="GO:0005829">
    <property type="term" value="C:cytosol"/>
    <property type="evidence" value="ECO:0007669"/>
    <property type="project" value="TreeGrafter"/>
</dbReference>
<evidence type="ECO:0000313" key="9">
    <source>
        <dbReference type="EMBL" id="QGU89462.1"/>
    </source>
</evidence>
<comment type="cofactor">
    <cofactor evidence="7">
        <name>pyridoxal 5'-phosphate</name>
        <dbReference type="ChEBI" id="CHEBI:597326"/>
    </cofactor>
    <text evidence="7">Binds 1 pyridoxal phosphate per subunit.</text>
</comment>
<dbReference type="NCBIfam" id="NF005394">
    <property type="entry name" value="PRK06939.1"/>
    <property type="match status" value="1"/>
</dbReference>
<dbReference type="PANTHER" id="PTHR13693:SF102">
    <property type="entry name" value="2-AMINO-3-KETOBUTYRATE COENZYME A LIGASE, MITOCHONDRIAL"/>
    <property type="match status" value="1"/>
</dbReference>
<dbReference type="InterPro" id="IPR001917">
    <property type="entry name" value="Aminotrans_II_pyridoxalP_BS"/>
</dbReference>
<comment type="pathway">
    <text evidence="1">Cofactor biosynthesis; biotin biosynthesis.</text>
</comment>
<protein>
    <recommendedName>
        <fullName evidence="7">2-amino-3-ketobutyrate coenzyme A ligase</fullName>
        <shortName evidence="7">AKB ligase</shortName>
        <ecNumber evidence="7">2.3.1.29</ecNumber>
    </recommendedName>
    <alternativeName>
        <fullName evidence="7">Glycine acetyltransferase</fullName>
    </alternativeName>
</protein>
<dbReference type="GO" id="GO:0019518">
    <property type="term" value="P:L-threonine catabolic process to glycine"/>
    <property type="evidence" value="ECO:0007669"/>
    <property type="project" value="UniProtKB-UniRule"/>
</dbReference>
<keyword evidence="5 7" id="KW-0663">Pyridoxal phosphate</keyword>
<evidence type="ECO:0000256" key="7">
    <source>
        <dbReference type="HAMAP-Rule" id="MF_00985"/>
    </source>
</evidence>
<evidence type="ECO:0000256" key="1">
    <source>
        <dbReference type="ARBA" id="ARBA00004746"/>
    </source>
</evidence>
<comment type="function">
    <text evidence="7">Catalyzes the cleavage of 2-amino-3-ketobutyrate to glycine and acetyl-CoA.</text>
</comment>
<evidence type="ECO:0000313" key="10">
    <source>
        <dbReference type="Proteomes" id="UP000424752"/>
    </source>
</evidence>
<dbReference type="Proteomes" id="UP000424752">
    <property type="component" value="Chromosome"/>
</dbReference>
<feature type="binding site" evidence="7">
    <location>
        <position position="368"/>
    </location>
    <ligand>
        <name>substrate</name>
    </ligand>
</feature>
<comment type="similarity">
    <text evidence="3">Belongs to the class-II pyridoxal-phosphate-dependent aminotransferase family. BioF subfamily.</text>
</comment>
<dbReference type="FunFam" id="3.40.640.10:FF:000006">
    <property type="entry name" value="5-aminolevulinate synthase, mitochondrial"/>
    <property type="match status" value="1"/>
</dbReference>
<dbReference type="GO" id="GO:0030170">
    <property type="term" value="F:pyridoxal phosphate binding"/>
    <property type="evidence" value="ECO:0007669"/>
    <property type="project" value="UniProtKB-UniRule"/>
</dbReference>
<comment type="subunit">
    <text evidence="7">Homodimer.</text>
</comment>
<accession>A0A6I6EXT0</accession>
<comment type="pathway">
    <text evidence="2">Porphyrin-containing compound metabolism; protoporphyrin-IX biosynthesis; 5-aminolevulinate from glycine: step 1/1.</text>
</comment>
<feature type="binding site" description="in other chain" evidence="7">
    <location>
        <begin position="111"/>
        <end position="112"/>
    </location>
    <ligand>
        <name>pyridoxal 5'-phosphate</name>
        <dbReference type="ChEBI" id="CHEBI:597326"/>
        <note>ligand shared between dimeric partners</note>
    </ligand>
</feature>
<dbReference type="SUPFAM" id="SSF53383">
    <property type="entry name" value="PLP-dependent transferases"/>
    <property type="match status" value="1"/>
</dbReference>
<dbReference type="Pfam" id="PF00155">
    <property type="entry name" value="Aminotran_1_2"/>
    <property type="match status" value="1"/>
</dbReference>
<evidence type="ECO:0000259" key="8">
    <source>
        <dbReference type="Pfam" id="PF00155"/>
    </source>
</evidence>
<dbReference type="Gene3D" id="3.40.640.10">
    <property type="entry name" value="Type I PLP-dependent aspartate aminotransferase-like (Major domain)"/>
    <property type="match status" value="1"/>
</dbReference>
<comment type="catalytic activity">
    <reaction evidence="7">
        <text>glycine + acetyl-CoA = (2S)-2-amino-3-oxobutanoate + CoA</text>
        <dbReference type="Rhea" id="RHEA:20736"/>
        <dbReference type="ChEBI" id="CHEBI:57287"/>
        <dbReference type="ChEBI" id="CHEBI:57288"/>
        <dbReference type="ChEBI" id="CHEBI:57305"/>
        <dbReference type="ChEBI" id="CHEBI:78948"/>
        <dbReference type="EC" id="2.3.1.29"/>
    </reaction>
</comment>
<feature type="binding site" description="in other chain" evidence="7">
    <location>
        <begin position="210"/>
        <end position="213"/>
    </location>
    <ligand>
        <name>pyridoxal 5'-phosphate</name>
        <dbReference type="ChEBI" id="CHEBI:597326"/>
        <note>ligand shared between dimeric partners</note>
    </ligand>
</feature>
<dbReference type="InterPro" id="IPR015422">
    <property type="entry name" value="PyrdxlP-dep_Trfase_small"/>
</dbReference>
<dbReference type="InterPro" id="IPR015421">
    <property type="entry name" value="PyrdxlP-dep_Trfase_major"/>
</dbReference>
<dbReference type="InterPro" id="IPR004839">
    <property type="entry name" value="Aminotransferase_I/II_large"/>
</dbReference>
<evidence type="ECO:0000256" key="3">
    <source>
        <dbReference type="ARBA" id="ARBA00010008"/>
    </source>
</evidence>
<dbReference type="CDD" id="cd06454">
    <property type="entry name" value="KBL_like"/>
    <property type="match status" value="1"/>
</dbReference>
<evidence type="ECO:0000256" key="4">
    <source>
        <dbReference type="ARBA" id="ARBA00022679"/>
    </source>
</evidence>
<comment type="pathway">
    <text evidence="7">Amino-acid degradation; L-threonine degradation via oxydo-reductase pathway; glycine from L-threonine: step 2/2.</text>
</comment>
<feature type="binding site" description="in other chain" evidence="7">
    <location>
        <begin position="241"/>
        <end position="244"/>
    </location>
    <ligand>
        <name>pyridoxal 5'-phosphate</name>
        <dbReference type="ChEBI" id="CHEBI:597326"/>
        <note>ligand shared between dimeric partners</note>
    </ligand>
</feature>
<dbReference type="UniPathway" id="UPA00046">
    <property type="reaction ID" value="UER00506"/>
</dbReference>
<feature type="modified residue" description="N6-(pyridoxal phosphate)lysine" evidence="7">
    <location>
        <position position="244"/>
    </location>
</feature>
<dbReference type="GO" id="GO:0008890">
    <property type="term" value="F:glycine C-acetyltransferase activity"/>
    <property type="evidence" value="ECO:0007669"/>
    <property type="project" value="UniProtKB-UniRule"/>
</dbReference>
<dbReference type="FunFam" id="3.90.1150.10:FF:000004">
    <property type="entry name" value="2-amino-3-ketobutyrate coenzyme A ligase"/>
    <property type="match status" value="1"/>
</dbReference>
<feature type="binding site" evidence="7">
    <location>
        <begin position="274"/>
        <end position="275"/>
    </location>
    <ligand>
        <name>pyridoxal 5'-phosphate</name>
        <dbReference type="ChEBI" id="CHEBI:597326"/>
        <note>ligand shared between dimeric partners</note>
    </ligand>
</feature>
<feature type="domain" description="Aminotransferase class I/classII large" evidence="8">
    <location>
        <begin position="43"/>
        <end position="387"/>
    </location>
</feature>
<dbReference type="PROSITE" id="PS00599">
    <property type="entry name" value="AA_TRANSFER_CLASS_2"/>
    <property type="match status" value="1"/>
</dbReference>
<sequence length="403" mass="43392">MNQEFYQQLKAQLSSAEREGLFKHERQITSAQQASIVLADGSEVLNFCANNYLGLANHPALIAAAKAGMDSHGFGMASVRFICGTQDSHCQLEKELAAFLGMEDAILYSSCFDANGGLFETLLGPEDAVISDALNHASIIDGIRLCKARRYRYANNDMAELESCLQQAQAEGARHILIATDGVFSMDGVIANLAGICDLADRYQALVMVDDSHAVGFVGHLGRGSHEHCGVMGRIDIITGTLGKALGGASGGYTAAKQEVVEWLRQRSRPYLFSNSLAPSIVAASRQALALLADGQGLRQRLWDNVNYFRTAMSAAGFTLAGADHAIIPVMLGDARLAQNFAARLQQEGIYVTGFCYPVVPKGQARIRTQISAAHTQDQLERAVNAFRRVGQELGVIPQGEAQ</sequence>
<dbReference type="InterPro" id="IPR011282">
    <property type="entry name" value="2am3keto_CoA_ligase"/>
</dbReference>
<feature type="binding site" evidence="7">
    <location>
        <position position="136"/>
    </location>
    <ligand>
        <name>substrate</name>
    </ligand>
</feature>
<dbReference type="EMBL" id="CP046509">
    <property type="protein sequence ID" value="QGU89462.1"/>
    <property type="molecule type" value="Genomic_DNA"/>
</dbReference>